<evidence type="ECO:0000313" key="8">
    <source>
        <dbReference type="EMBL" id="ASJ06674.1"/>
    </source>
</evidence>
<organism evidence="8 9">
    <name type="scientific">Thermococcus pacificus</name>
    <dbReference type="NCBI Taxonomy" id="71998"/>
    <lineage>
        <taxon>Archaea</taxon>
        <taxon>Methanobacteriati</taxon>
        <taxon>Methanobacteriota</taxon>
        <taxon>Thermococci</taxon>
        <taxon>Thermococcales</taxon>
        <taxon>Thermococcaceae</taxon>
        <taxon>Thermococcus</taxon>
    </lineage>
</organism>
<feature type="transmembrane region" description="Helical" evidence="7">
    <location>
        <begin position="316"/>
        <end position="337"/>
    </location>
</feature>
<evidence type="ECO:0000256" key="7">
    <source>
        <dbReference type="SAM" id="Phobius"/>
    </source>
</evidence>
<feature type="transmembrane region" description="Helical" evidence="7">
    <location>
        <begin position="12"/>
        <end position="33"/>
    </location>
</feature>
<feature type="transmembrane region" description="Helical" evidence="7">
    <location>
        <begin position="217"/>
        <end position="238"/>
    </location>
</feature>
<keyword evidence="9" id="KW-1185">Reference proteome</keyword>
<keyword evidence="2" id="KW-0813">Transport</keyword>
<keyword evidence="4 7" id="KW-0812">Transmembrane</keyword>
<feature type="transmembrane region" description="Helical" evidence="7">
    <location>
        <begin position="244"/>
        <end position="268"/>
    </location>
</feature>
<dbReference type="GO" id="GO:0005886">
    <property type="term" value="C:plasma membrane"/>
    <property type="evidence" value="ECO:0007669"/>
    <property type="project" value="UniProtKB-SubCell"/>
</dbReference>
<dbReference type="InterPro" id="IPR001991">
    <property type="entry name" value="Na-dicarboxylate_symporter"/>
</dbReference>
<dbReference type="SUPFAM" id="SSF118215">
    <property type="entry name" value="Proton glutamate symport protein"/>
    <property type="match status" value="1"/>
</dbReference>
<feature type="transmembrane region" description="Helical" evidence="7">
    <location>
        <begin position="91"/>
        <end position="113"/>
    </location>
</feature>
<dbReference type="PANTHER" id="PTHR42865">
    <property type="entry name" value="PROTON/GLUTAMATE-ASPARTATE SYMPORTER"/>
    <property type="match status" value="1"/>
</dbReference>
<dbReference type="KEGG" id="tpaf:A3L08_04725"/>
<gene>
    <name evidence="8" type="ORF">A3L08_04725</name>
</gene>
<feature type="transmembrane region" description="Helical" evidence="7">
    <location>
        <begin position="377"/>
        <end position="402"/>
    </location>
</feature>
<evidence type="ECO:0000256" key="1">
    <source>
        <dbReference type="ARBA" id="ARBA00004651"/>
    </source>
</evidence>
<feature type="transmembrane region" description="Helical" evidence="7">
    <location>
        <begin position="163"/>
        <end position="181"/>
    </location>
</feature>
<dbReference type="AlphaFoldDB" id="A0A218P7B5"/>
<keyword evidence="3" id="KW-1003">Cell membrane</keyword>
<name>A0A218P7B5_9EURY</name>
<dbReference type="PRINTS" id="PR00173">
    <property type="entry name" value="EDTRNSPORT"/>
</dbReference>
<comment type="subcellular location">
    <subcellularLocation>
        <location evidence="1">Cell membrane</location>
        <topology evidence="1">Multi-pass membrane protein</topology>
    </subcellularLocation>
</comment>
<dbReference type="InterPro" id="IPR036458">
    <property type="entry name" value="Na:dicarbo_symporter_sf"/>
</dbReference>
<feature type="transmembrane region" description="Helical" evidence="7">
    <location>
        <begin position="343"/>
        <end position="365"/>
    </location>
</feature>
<dbReference type="Pfam" id="PF00375">
    <property type="entry name" value="SDF"/>
    <property type="match status" value="1"/>
</dbReference>
<evidence type="ECO:0000256" key="5">
    <source>
        <dbReference type="ARBA" id="ARBA00022989"/>
    </source>
</evidence>
<dbReference type="PANTHER" id="PTHR42865:SF7">
    <property type="entry name" value="PROTON_GLUTAMATE-ASPARTATE SYMPORTER"/>
    <property type="match status" value="1"/>
</dbReference>
<dbReference type="RefSeq" id="WP_088853931.1">
    <property type="nucleotide sequence ID" value="NZ_CP015102.1"/>
</dbReference>
<dbReference type="GeneID" id="33315549"/>
<keyword evidence="6 7" id="KW-0472">Membrane</keyword>
<dbReference type="Proteomes" id="UP000197418">
    <property type="component" value="Chromosome"/>
</dbReference>
<keyword evidence="5 7" id="KW-1133">Transmembrane helix</keyword>
<accession>A0A218P7B5</accession>
<proteinExistence type="predicted"/>
<evidence type="ECO:0000256" key="2">
    <source>
        <dbReference type="ARBA" id="ARBA00022448"/>
    </source>
</evidence>
<reference evidence="8 9" key="1">
    <citation type="submission" date="2016-04" db="EMBL/GenBank/DDBJ databases">
        <title>Complete genome sequence of Thermococcus pacificus type strain P4.</title>
        <authorList>
            <person name="Oger P.M."/>
        </authorList>
    </citation>
    <scope>NUCLEOTIDE SEQUENCE [LARGE SCALE GENOMIC DNA]</scope>
    <source>
        <strain evidence="8 9">P-4</strain>
    </source>
</reference>
<sequence>MSILKRYISIPLPYRVGVAFLLGVTFGLVLWYYDMANGSNLGQGVATYVSPFGAVLVRMLKMVVIPIVFFSLIVGSSGLSPKKLGRVGGKVILWYMLTSFLAAVIGVGIAMFVHPGQGVAVDVEKLGSSMEEGGPSITPPSGLTDLILKMFTNPFEALANGEFLPIIVFALLFGLAARVLLDHTQNETERKQIQSILDFASGANSVMFKIVSWILEYFPIGVFSLAVVNFGLYGPSIIGPYLKAVLGVISGIAIMVFIIYPILLSLILKENPIDFFKRAKEVMITSFFTRSSAATLPVTIKTAIESFKIKKELAEFSLPVGATINMNGVCIHLPMWAVFATDVFNIDLTVSSLVIIIITTVLSAIGTGGVPGGSLMLLFIVLGTLGLEPNQIATIVALALGVNPLIDMFETMNNVTGDLCCTYIVAKKEGMIDE</sequence>
<dbReference type="EMBL" id="CP015102">
    <property type="protein sequence ID" value="ASJ06674.1"/>
    <property type="molecule type" value="Genomic_DNA"/>
</dbReference>
<feature type="transmembrane region" description="Helical" evidence="7">
    <location>
        <begin position="53"/>
        <end position="79"/>
    </location>
</feature>
<evidence type="ECO:0000256" key="6">
    <source>
        <dbReference type="ARBA" id="ARBA00023136"/>
    </source>
</evidence>
<evidence type="ECO:0000313" key="9">
    <source>
        <dbReference type="Proteomes" id="UP000197418"/>
    </source>
</evidence>
<dbReference type="OrthoDB" id="3015at2157"/>
<evidence type="ECO:0000256" key="4">
    <source>
        <dbReference type="ARBA" id="ARBA00022692"/>
    </source>
</evidence>
<evidence type="ECO:0000256" key="3">
    <source>
        <dbReference type="ARBA" id="ARBA00022475"/>
    </source>
</evidence>
<dbReference type="Gene3D" id="1.10.3860.10">
    <property type="entry name" value="Sodium:dicarboxylate symporter"/>
    <property type="match status" value="1"/>
</dbReference>
<protein>
    <submittedName>
        <fullName evidence="8">Sodium:dicarboxylate symporter</fullName>
    </submittedName>
</protein>
<dbReference type="GO" id="GO:0015293">
    <property type="term" value="F:symporter activity"/>
    <property type="evidence" value="ECO:0007669"/>
    <property type="project" value="UniProtKB-KW"/>
</dbReference>